<feature type="active site" description="Proton acceptor" evidence="2">
    <location>
        <position position="175"/>
    </location>
</feature>
<reference evidence="4 5" key="1">
    <citation type="journal article" date="2012" name="J. Bacteriol.">
        <title>Genome sequence of Thalassospira xiamenensis type strain M-5.</title>
        <authorList>
            <person name="Lai Q."/>
            <person name="Shao Z."/>
        </authorList>
    </citation>
    <scope>NUCLEOTIDE SEQUENCE [LARGE SCALE GENOMIC DNA]</scope>
    <source>
        <strain evidence="4 5">M-5</strain>
    </source>
</reference>
<dbReference type="AlphaFoldDB" id="A0AB72UHH1"/>
<keyword evidence="2" id="KW-0442">Lipid degradation</keyword>
<dbReference type="InterPro" id="IPR002641">
    <property type="entry name" value="PNPLA_dom"/>
</dbReference>
<feature type="short sequence motif" description="GXGXXG" evidence="2">
    <location>
        <begin position="11"/>
        <end position="16"/>
    </location>
</feature>
<organism evidence="4 5">
    <name type="scientific">Thalassospira xiamenensis M-5 = DSM 17429</name>
    <dbReference type="NCBI Taxonomy" id="1123366"/>
    <lineage>
        <taxon>Bacteria</taxon>
        <taxon>Pseudomonadati</taxon>
        <taxon>Pseudomonadota</taxon>
        <taxon>Alphaproteobacteria</taxon>
        <taxon>Rhodospirillales</taxon>
        <taxon>Thalassospiraceae</taxon>
        <taxon>Thalassospira</taxon>
    </lineage>
</organism>
<feature type="domain" description="PNPLA" evidence="3">
    <location>
        <begin position="7"/>
        <end position="188"/>
    </location>
</feature>
<dbReference type="RefSeq" id="WP_007090261.1">
    <property type="nucleotide sequence ID" value="NZ_CP004388.1"/>
</dbReference>
<feature type="short sequence motif" description="DGA/G" evidence="2">
    <location>
        <begin position="175"/>
        <end position="177"/>
    </location>
</feature>
<evidence type="ECO:0000259" key="3">
    <source>
        <dbReference type="PROSITE" id="PS51635"/>
    </source>
</evidence>
<dbReference type="InterPro" id="IPR047156">
    <property type="entry name" value="Teg/CotR/CapV-like"/>
</dbReference>
<dbReference type="GeneID" id="31929157"/>
<evidence type="ECO:0000313" key="4">
    <source>
        <dbReference type="EMBL" id="AJD53584.1"/>
    </source>
</evidence>
<dbReference type="InterPro" id="IPR016035">
    <property type="entry name" value="Acyl_Trfase/lysoPLipase"/>
</dbReference>
<dbReference type="CDD" id="cd07199">
    <property type="entry name" value="Pat17_PNPLA8_PNPLA9_like"/>
    <property type="match status" value="1"/>
</dbReference>
<feature type="active site" description="Nucleophile" evidence="2">
    <location>
        <position position="45"/>
    </location>
</feature>
<proteinExistence type="predicted"/>
<dbReference type="EMBL" id="CP004388">
    <property type="protein sequence ID" value="AJD53584.1"/>
    <property type="molecule type" value="Genomic_DNA"/>
</dbReference>
<evidence type="ECO:0000313" key="5">
    <source>
        <dbReference type="Proteomes" id="UP000007127"/>
    </source>
</evidence>
<dbReference type="SUPFAM" id="SSF52151">
    <property type="entry name" value="FabD/lysophospholipase-like"/>
    <property type="match status" value="1"/>
</dbReference>
<dbReference type="PANTHER" id="PTHR24138">
    <property type="entry name" value="INTRACELLLAR PHOSPHOLIPASE A FAMILY"/>
    <property type="match status" value="1"/>
</dbReference>
<dbReference type="Proteomes" id="UP000007127">
    <property type="component" value="Chromosome"/>
</dbReference>
<keyword evidence="1 2" id="KW-0443">Lipid metabolism</keyword>
<dbReference type="KEGG" id="txi:TH3_17410"/>
<dbReference type="Pfam" id="PF01734">
    <property type="entry name" value="Patatin"/>
    <property type="match status" value="1"/>
</dbReference>
<protein>
    <submittedName>
        <fullName evidence="4">Patatin</fullName>
    </submittedName>
</protein>
<dbReference type="PROSITE" id="PS51635">
    <property type="entry name" value="PNPLA"/>
    <property type="match status" value="1"/>
</dbReference>
<sequence>MATYHVLALSGGGFRGLYTATALEILEKSAGEPLARKFDLICGTSAGGLLALGLANEHSASELKKLFVDNGTSIFQNRSLPRKIFGFWWCAKHSQSGLKSSLEKIFKNTQIGDLKHPVLISTINYSTGLFKTFKTPHHQDFSRDWELPIIDAALATSAAPVYFPLFRNERGVFADGGLAANAPGLLGVHELKHFLGATDKDVIRVLSIGTMTKGATFSGKNLDRGFFRWRAKIFDLTISAQESLTHYMLSHTLGDNYFQIDDAITPDQSKDIDKLDNASESAKSTLISRGDHAAQAALGDHRFKEFMHHTAAQPIFFHGPQKNG</sequence>
<evidence type="ECO:0000256" key="1">
    <source>
        <dbReference type="ARBA" id="ARBA00023098"/>
    </source>
</evidence>
<dbReference type="Gene3D" id="3.40.1090.10">
    <property type="entry name" value="Cytosolic phospholipase A2 catalytic domain"/>
    <property type="match status" value="1"/>
</dbReference>
<name>A0AB72UHH1_9PROT</name>
<feature type="short sequence motif" description="GXSXG" evidence="2">
    <location>
        <begin position="43"/>
        <end position="47"/>
    </location>
</feature>
<keyword evidence="2" id="KW-0378">Hydrolase</keyword>
<dbReference type="GO" id="GO:0016787">
    <property type="term" value="F:hydrolase activity"/>
    <property type="evidence" value="ECO:0007669"/>
    <property type="project" value="UniProtKB-UniRule"/>
</dbReference>
<dbReference type="GO" id="GO:0016042">
    <property type="term" value="P:lipid catabolic process"/>
    <property type="evidence" value="ECO:0007669"/>
    <property type="project" value="UniProtKB-UniRule"/>
</dbReference>
<accession>A0AB72UHH1</accession>
<dbReference type="PANTHER" id="PTHR24138:SF12">
    <property type="entry name" value="PATATIN FAMILY PROTEIN"/>
    <property type="match status" value="1"/>
</dbReference>
<gene>
    <name evidence="4" type="ORF">TH3_17410</name>
</gene>
<evidence type="ECO:0000256" key="2">
    <source>
        <dbReference type="PROSITE-ProRule" id="PRU01161"/>
    </source>
</evidence>
<dbReference type="NCBIfam" id="NF041079">
    <property type="entry name" value="CBASS_lipase"/>
    <property type="match status" value="1"/>
</dbReference>